<sequence length="323" mass="34708">MAAQRITIRDVARAAGVSTTTVSDALSGRGRMNEETRERVRATAEQLGYVASAAARNLRLGRSGTIGVYLPNQTVGYDYYTYLSRGAAQEALGHGYALTMIPPWDDAAQLRALHLDALIVSDPSTNDPVMPILRGLPVPMVTCEPDLADGADPAAVIRIDHARSVRNLLRHLRSQGARRIAALTPPTDTGFGVELRESLAVPDVELYDVGFAFVPDELTESMHQVLADRPDAILCTPDGAAAMAMDLLPGQVRVPEDMLFAAYTDTPGLALARPSVTAVDLQPALTGALAVRAALRALGQDLPRGPRRVATELRVRESSTRRR</sequence>
<feature type="domain" description="HTH lacI-type" evidence="4">
    <location>
        <begin position="6"/>
        <end position="60"/>
    </location>
</feature>
<accession>A0A849AEQ6</accession>
<dbReference type="CDD" id="cd01392">
    <property type="entry name" value="HTH_LacI"/>
    <property type="match status" value="1"/>
</dbReference>
<dbReference type="SMART" id="SM00354">
    <property type="entry name" value="HTH_LACI"/>
    <property type="match status" value="1"/>
</dbReference>
<keyword evidence="2 5" id="KW-0238">DNA-binding</keyword>
<dbReference type="EMBL" id="JABENB010000001">
    <property type="protein sequence ID" value="NNG37691.1"/>
    <property type="molecule type" value="Genomic_DNA"/>
</dbReference>
<dbReference type="InterPro" id="IPR000843">
    <property type="entry name" value="HTH_LacI"/>
</dbReference>
<dbReference type="Proteomes" id="UP000557772">
    <property type="component" value="Unassembled WGS sequence"/>
</dbReference>
<evidence type="ECO:0000313" key="6">
    <source>
        <dbReference type="Proteomes" id="UP000557772"/>
    </source>
</evidence>
<dbReference type="SUPFAM" id="SSF53822">
    <property type="entry name" value="Periplasmic binding protein-like I"/>
    <property type="match status" value="1"/>
</dbReference>
<keyword evidence="1" id="KW-0805">Transcription regulation</keyword>
<dbReference type="GO" id="GO:0003700">
    <property type="term" value="F:DNA-binding transcription factor activity"/>
    <property type="evidence" value="ECO:0007669"/>
    <property type="project" value="TreeGrafter"/>
</dbReference>
<dbReference type="Pfam" id="PF00356">
    <property type="entry name" value="LacI"/>
    <property type="match status" value="1"/>
</dbReference>
<dbReference type="PROSITE" id="PS50932">
    <property type="entry name" value="HTH_LACI_2"/>
    <property type="match status" value="1"/>
</dbReference>
<dbReference type="InterPro" id="IPR028082">
    <property type="entry name" value="Peripla_BP_I"/>
</dbReference>
<organism evidence="5 6">
    <name type="scientific">Flexivirga aerilata</name>
    <dbReference type="NCBI Taxonomy" id="1656889"/>
    <lineage>
        <taxon>Bacteria</taxon>
        <taxon>Bacillati</taxon>
        <taxon>Actinomycetota</taxon>
        <taxon>Actinomycetes</taxon>
        <taxon>Micrococcales</taxon>
        <taxon>Dermacoccaceae</taxon>
        <taxon>Flexivirga</taxon>
    </lineage>
</organism>
<evidence type="ECO:0000256" key="3">
    <source>
        <dbReference type="ARBA" id="ARBA00023163"/>
    </source>
</evidence>
<keyword evidence="6" id="KW-1185">Reference proteome</keyword>
<dbReference type="InterPro" id="IPR010982">
    <property type="entry name" value="Lambda_DNA-bd_dom_sf"/>
</dbReference>
<dbReference type="CDD" id="cd06267">
    <property type="entry name" value="PBP1_LacI_sugar_binding-like"/>
    <property type="match status" value="1"/>
</dbReference>
<dbReference type="PROSITE" id="PS00356">
    <property type="entry name" value="HTH_LACI_1"/>
    <property type="match status" value="1"/>
</dbReference>
<evidence type="ECO:0000256" key="2">
    <source>
        <dbReference type="ARBA" id="ARBA00023125"/>
    </source>
</evidence>
<gene>
    <name evidence="5" type="ORF">HJ588_00165</name>
</gene>
<evidence type="ECO:0000256" key="1">
    <source>
        <dbReference type="ARBA" id="ARBA00023015"/>
    </source>
</evidence>
<dbReference type="SUPFAM" id="SSF47413">
    <property type="entry name" value="lambda repressor-like DNA-binding domains"/>
    <property type="match status" value="1"/>
</dbReference>
<reference evidence="5 6" key="1">
    <citation type="submission" date="2020-05" db="EMBL/GenBank/DDBJ databases">
        <title>Flexivirga sp. ID2601S isolated from air conditioner.</title>
        <authorList>
            <person name="Kim D.H."/>
        </authorList>
    </citation>
    <scope>NUCLEOTIDE SEQUENCE [LARGE SCALE GENOMIC DNA]</scope>
    <source>
        <strain evidence="5 6">ID2601S</strain>
    </source>
</reference>
<dbReference type="PANTHER" id="PTHR30146:SF153">
    <property type="entry name" value="LACTOSE OPERON REPRESSOR"/>
    <property type="match status" value="1"/>
</dbReference>
<evidence type="ECO:0000313" key="5">
    <source>
        <dbReference type="EMBL" id="NNG37691.1"/>
    </source>
</evidence>
<dbReference type="Gene3D" id="3.40.50.2300">
    <property type="match status" value="2"/>
</dbReference>
<proteinExistence type="predicted"/>
<dbReference type="Pfam" id="PF13377">
    <property type="entry name" value="Peripla_BP_3"/>
    <property type="match status" value="1"/>
</dbReference>
<dbReference type="PANTHER" id="PTHR30146">
    <property type="entry name" value="LACI-RELATED TRANSCRIPTIONAL REPRESSOR"/>
    <property type="match status" value="1"/>
</dbReference>
<name>A0A849AEQ6_9MICO</name>
<dbReference type="AlphaFoldDB" id="A0A849AEQ6"/>
<keyword evidence="3" id="KW-0804">Transcription</keyword>
<evidence type="ECO:0000259" key="4">
    <source>
        <dbReference type="PROSITE" id="PS50932"/>
    </source>
</evidence>
<dbReference type="GO" id="GO:0000976">
    <property type="term" value="F:transcription cis-regulatory region binding"/>
    <property type="evidence" value="ECO:0007669"/>
    <property type="project" value="TreeGrafter"/>
</dbReference>
<comment type="caution">
    <text evidence="5">The sequence shown here is derived from an EMBL/GenBank/DDBJ whole genome shotgun (WGS) entry which is preliminary data.</text>
</comment>
<dbReference type="RefSeq" id="WP_171150800.1">
    <property type="nucleotide sequence ID" value="NZ_JABENB010000001.1"/>
</dbReference>
<protein>
    <submittedName>
        <fullName evidence="5">LacI family DNA-binding transcriptional regulator</fullName>
    </submittedName>
</protein>
<dbReference type="Gene3D" id="1.10.260.40">
    <property type="entry name" value="lambda repressor-like DNA-binding domains"/>
    <property type="match status" value="1"/>
</dbReference>
<dbReference type="InterPro" id="IPR046335">
    <property type="entry name" value="LacI/GalR-like_sensor"/>
</dbReference>